<dbReference type="Proteomes" id="UP000016584">
    <property type="component" value="Unassembled WGS sequence"/>
</dbReference>
<dbReference type="PANTHER" id="PTHR43143">
    <property type="entry name" value="METALLOPHOSPHOESTERASE, CALCINEURIN SUPERFAMILY"/>
    <property type="match status" value="1"/>
</dbReference>
<sequence length="497" mass="56045">MRFKQIVFWFIFFAVNLAASVADAQSRSSDTIRITGRIYLDDNANGLPDQKERGLKAALVSNGRDIVLTDKKGRYEIQAIKGQSIFPILPSGYSFAKKGIIVTNANFFYLDPESVSSDKMEIHFGLHKLPKEDSFTIGAIGDVQVDNEEELGYASRSVLQELAQRQDLAFNIFLGDLVNDNMPLLPKLKNALEKIATPSWTLVGNHDRNTANPSHMSDVFNRNFGADTYSFNYSGVHFVVLNNVFSTGKNGYEGRVSEDQIQFLKNDLAYVPKYMPVVLSQHIPMAHTRNRQEVIELLTPYHKVLLLSGHTHQITRHYFGHPNIHELGAGATCGNWWTGEKDFDGVPHAIMQCGAPRGYFTVHFHHGDYRIQYKGVGLDASRQIALSVDSLDLIANVYVGSDSTSVQVQFEGGEWLDMQQERRVDPTVLQIIERNRAKVYPLTGTRVNPLGKRKSPHIWKVRIPSTLSPLDRENCRIRVRASDDYGVDFIQEVFLTL</sequence>
<dbReference type="InterPro" id="IPR032285">
    <property type="entry name" value="Metallophos_N"/>
</dbReference>
<evidence type="ECO:0000256" key="1">
    <source>
        <dbReference type="SAM" id="SignalP"/>
    </source>
</evidence>
<evidence type="ECO:0000259" key="2">
    <source>
        <dbReference type="Pfam" id="PF00149"/>
    </source>
</evidence>
<comment type="caution">
    <text evidence="5">The sequence shown here is derived from an EMBL/GenBank/DDBJ whole genome shotgun (WGS) entry which is preliminary data.</text>
</comment>
<protein>
    <recommendedName>
        <fullName evidence="7">Calcineurin-like phosphoesterase C-terminal domain-containing protein</fullName>
    </recommendedName>
</protein>
<feature type="domain" description="Calcineurin-like phosphoesterase N-terminal" evidence="4">
    <location>
        <begin position="50"/>
        <end position="101"/>
    </location>
</feature>
<keyword evidence="1" id="KW-0732">Signal</keyword>
<dbReference type="eggNOG" id="COG1409">
    <property type="taxonomic scope" value="Bacteria"/>
</dbReference>
<feature type="domain" description="Calcineurin-like phosphoesterase C-terminal" evidence="3">
    <location>
        <begin position="327"/>
        <end position="489"/>
    </location>
</feature>
<evidence type="ECO:0000313" key="6">
    <source>
        <dbReference type="Proteomes" id="UP000016584"/>
    </source>
</evidence>
<dbReference type="GO" id="GO:0016787">
    <property type="term" value="F:hydrolase activity"/>
    <property type="evidence" value="ECO:0007669"/>
    <property type="project" value="InterPro"/>
</dbReference>
<dbReference type="InterPro" id="IPR032288">
    <property type="entry name" value="Metallophos_C"/>
</dbReference>
<feature type="signal peptide" evidence="1">
    <location>
        <begin position="1"/>
        <end position="24"/>
    </location>
</feature>
<dbReference type="Pfam" id="PF00149">
    <property type="entry name" value="Metallophos"/>
    <property type="match status" value="1"/>
</dbReference>
<dbReference type="InterPro" id="IPR051918">
    <property type="entry name" value="STPP_CPPED1"/>
</dbReference>
<proteinExistence type="predicted"/>
<dbReference type="OrthoDB" id="1776264at2"/>
<dbReference type="STRING" id="1346330.M472_08640"/>
<evidence type="ECO:0000313" key="5">
    <source>
        <dbReference type="EMBL" id="ERJ58835.1"/>
    </source>
</evidence>
<name>U2HU72_9SPHI</name>
<dbReference type="Pfam" id="PF16371">
    <property type="entry name" value="MetallophosN"/>
    <property type="match status" value="1"/>
</dbReference>
<accession>U2HU72</accession>
<evidence type="ECO:0000259" key="4">
    <source>
        <dbReference type="Pfam" id="PF16371"/>
    </source>
</evidence>
<evidence type="ECO:0000259" key="3">
    <source>
        <dbReference type="Pfam" id="PF16370"/>
    </source>
</evidence>
<gene>
    <name evidence="5" type="ORF">M472_08640</name>
</gene>
<feature type="domain" description="Calcineurin-like phosphoesterase" evidence="2">
    <location>
        <begin position="136"/>
        <end position="313"/>
    </location>
</feature>
<dbReference type="SUPFAM" id="SSF56300">
    <property type="entry name" value="Metallo-dependent phosphatases"/>
    <property type="match status" value="1"/>
</dbReference>
<organism evidence="5 6">
    <name type="scientific">Sphingobacterium paucimobilis HER1398</name>
    <dbReference type="NCBI Taxonomy" id="1346330"/>
    <lineage>
        <taxon>Bacteria</taxon>
        <taxon>Pseudomonadati</taxon>
        <taxon>Bacteroidota</taxon>
        <taxon>Sphingobacteriia</taxon>
        <taxon>Sphingobacteriales</taxon>
        <taxon>Sphingobacteriaceae</taxon>
        <taxon>Sphingobacterium</taxon>
    </lineage>
</organism>
<dbReference type="InterPro" id="IPR029052">
    <property type="entry name" value="Metallo-depent_PP-like"/>
</dbReference>
<dbReference type="AlphaFoldDB" id="U2HU72"/>
<dbReference type="PATRIC" id="fig|1346330.5.peg.2166"/>
<reference evidence="5 6" key="1">
    <citation type="journal article" date="2013" name="Genome Announc.">
        <title>The Draft Genome Sequence of Sphingomonas paucimobilis Strain HER1398 (Proteobacteria), Host to the Giant PAU Phage, Indicates That It Is a Member of the Genus Sphingobacterium (Bacteroidetes).</title>
        <authorList>
            <person name="White R.A.III."/>
            <person name="Suttle C.A."/>
        </authorList>
    </citation>
    <scope>NUCLEOTIDE SEQUENCE [LARGE SCALE GENOMIC DNA]</scope>
    <source>
        <strain evidence="5 6">HER1398</strain>
    </source>
</reference>
<evidence type="ECO:0008006" key="7">
    <source>
        <dbReference type="Google" id="ProtNLM"/>
    </source>
</evidence>
<dbReference type="Pfam" id="PF16370">
    <property type="entry name" value="MetallophosC"/>
    <property type="match status" value="1"/>
</dbReference>
<dbReference type="EMBL" id="ATDL01000015">
    <property type="protein sequence ID" value="ERJ58835.1"/>
    <property type="molecule type" value="Genomic_DNA"/>
</dbReference>
<dbReference type="InterPro" id="IPR004843">
    <property type="entry name" value="Calcineurin-like_PHP"/>
</dbReference>
<keyword evidence="6" id="KW-1185">Reference proteome</keyword>
<dbReference type="RefSeq" id="WP_021070328.1">
    <property type="nucleotide sequence ID" value="NZ_ATDL01000015.1"/>
</dbReference>
<dbReference type="Gene3D" id="3.60.21.10">
    <property type="match status" value="1"/>
</dbReference>
<dbReference type="PANTHER" id="PTHR43143:SF1">
    <property type="entry name" value="SERINE_THREONINE-PROTEIN PHOSPHATASE CPPED1"/>
    <property type="match status" value="1"/>
</dbReference>
<feature type="chain" id="PRO_5004628083" description="Calcineurin-like phosphoesterase C-terminal domain-containing protein" evidence="1">
    <location>
        <begin position="25"/>
        <end position="497"/>
    </location>
</feature>